<dbReference type="EMBL" id="BNAQ01000002">
    <property type="protein sequence ID" value="GHH14972.1"/>
    <property type="molecule type" value="Genomic_DNA"/>
</dbReference>
<name>A0ABQ3LFW8_9SPHN</name>
<keyword evidence="1" id="KW-0732">Signal</keyword>
<protein>
    <recommendedName>
        <fullName evidence="4">DUF11 domain-containing protein</fullName>
    </recommendedName>
</protein>
<feature type="chain" id="PRO_5045871566" description="DUF11 domain-containing protein" evidence="1">
    <location>
        <begin position="20"/>
        <end position="389"/>
    </location>
</feature>
<evidence type="ECO:0000256" key="1">
    <source>
        <dbReference type="SAM" id="SignalP"/>
    </source>
</evidence>
<feature type="signal peptide" evidence="1">
    <location>
        <begin position="1"/>
        <end position="19"/>
    </location>
</feature>
<gene>
    <name evidence="2" type="ORF">GCM10008023_17250</name>
</gene>
<dbReference type="RefSeq" id="WP_189675898.1">
    <property type="nucleotide sequence ID" value="NZ_BNAQ01000002.1"/>
</dbReference>
<accession>A0ABQ3LFW8</accession>
<organism evidence="2 3">
    <name type="scientific">Sphingomonas glacialis</name>
    <dbReference type="NCBI Taxonomy" id="658225"/>
    <lineage>
        <taxon>Bacteria</taxon>
        <taxon>Pseudomonadati</taxon>
        <taxon>Pseudomonadota</taxon>
        <taxon>Alphaproteobacteria</taxon>
        <taxon>Sphingomonadales</taxon>
        <taxon>Sphingomonadaceae</taxon>
        <taxon>Sphingomonas</taxon>
    </lineage>
</organism>
<comment type="caution">
    <text evidence="2">The sequence shown here is derived from an EMBL/GenBank/DDBJ whole genome shotgun (WGS) entry which is preliminary data.</text>
</comment>
<reference evidence="3" key="1">
    <citation type="journal article" date="2019" name="Int. J. Syst. Evol. Microbiol.">
        <title>The Global Catalogue of Microorganisms (GCM) 10K type strain sequencing project: providing services to taxonomists for standard genome sequencing and annotation.</title>
        <authorList>
            <consortium name="The Broad Institute Genomics Platform"/>
            <consortium name="The Broad Institute Genome Sequencing Center for Infectious Disease"/>
            <person name="Wu L."/>
            <person name="Ma J."/>
        </authorList>
    </citation>
    <scope>NUCLEOTIDE SEQUENCE [LARGE SCALE GENOMIC DNA]</scope>
    <source>
        <strain evidence="3">CGMCC 1.8957</strain>
    </source>
</reference>
<dbReference type="Proteomes" id="UP000652430">
    <property type="component" value="Unassembled WGS sequence"/>
</dbReference>
<proteinExistence type="predicted"/>
<evidence type="ECO:0000313" key="2">
    <source>
        <dbReference type="EMBL" id="GHH14972.1"/>
    </source>
</evidence>
<keyword evidence="3" id="KW-1185">Reference proteome</keyword>
<evidence type="ECO:0000313" key="3">
    <source>
        <dbReference type="Proteomes" id="UP000652430"/>
    </source>
</evidence>
<sequence>MKRVFAALMALVAPAVAHASCDVASQYTFAFANQPAATLNYGSTYAYTAVSSAGASLPFSVAIAQNGLSSTAIANTQMPAIGTLITGPDATKRDLVFGGIFAGRTTDLTSGTRVITVTFTFSTPIRDFSVVTHDIDFTLNQYRDWIMITGASGATTYTPVLTTPWGNGNGATAPRTATGSALTSGATTAPVTLAATQAAGTGASNNNSDDGTITATFAQPVTTVVLRYGNYPFQSGETTTGQQGAGIASISACPMPSLSVTKASAPRSGNLGAYNLPGTDVVYVFSVSNTGNSPVDPGTIILTDIFPAGITYLNTNFDGTTALPVKLVSGTSGVTLAAANISYSNDKGVTWSYAPSNGYDPLVNAIRITPSGNMAANSNFTLSFAASIK</sequence>
<evidence type="ECO:0008006" key="4">
    <source>
        <dbReference type="Google" id="ProtNLM"/>
    </source>
</evidence>